<reference evidence="3 4" key="1">
    <citation type="submission" date="2019-09" db="EMBL/GenBank/DDBJ databases">
        <title>Chitinophaga ginsengihumi sp. nov., isolated from soil of ginseng rhizosphere.</title>
        <authorList>
            <person name="Lee J."/>
        </authorList>
    </citation>
    <scope>NUCLEOTIDE SEQUENCE [LARGE SCALE GENOMIC DNA]</scope>
    <source>
        <strain evidence="3 4">BN140078</strain>
    </source>
</reference>
<name>A0A5B2VJ29_9BACT</name>
<protein>
    <recommendedName>
        <fullName evidence="5">YD repeat-containing protein</fullName>
    </recommendedName>
</protein>
<evidence type="ECO:0000313" key="4">
    <source>
        <dbReference type="Proteomes" id="UP000324611"/>
    </source>
</evidence>
<keyword evidence="4" id="KW-1185">Reference proteome</keyword>
<feature type="region of interest" description="Disordered" evidence="1">
    <location>
        <begin position="22"/>
        <end position="41"/>
    </location>
</feature>
<feature type="chain" id="PRO_5022673074" description="YD repeat-containing protein" evidence="2">
    <location>
        <begin position="21"/>
        <end position="277"/>
    </location>
</feature>
<organism evidence="3 4">
    <name type="scientific">Chitinophaga agrisoli</name>
    <dbReference type="NCBI Taxonomy" id="2607653"/>
    <lineage>
        <taxon>Bacteria</taxon>
        <taxon>Pseudomonadati</taxon>
        <taxon>Bacteroidota</taxon>
        <taxon>Chitinophagia</taxon>
        <taxon>Chitinophagales</taxon>
        <taxon>Chitinophagaceae</taxon>
        <taxon>Chitinophaga</taxon>
    </lineage>
</organism>
<keyword evidence="2" id="KW-0732">Signal</keyword>
<proteinExistence type="predicted"/>
<sequence length="277" mass="30218">MRLRSAMPVLFALLTFVSCGKDDDNPNPDPDENAHPGGPYFVGVTEGTGGDDTSFVLSYDAGNRVTKVVNTTLKDSVMATYNSAGNPVKVVAKGDGDVVTVDYTYNAANQLTRINSTYESERGIDAAFSDTLEYNNGLITKKTSYTSHPDINNGQPYLTGYYTYEVTAGNITSIRYFNADGSPGTQKTLTYGSDPNVFKGVSLLNINGFTFIDDIANDECWFNKNLLTGLSQGPSGDVPTINTFTYSYNDEKQLAMVVWGQTFEGRPGGNQTWKLFY</sequence>
<dbReference type="PROSITE" id="PS51257">
    <property type="entry name" value="PROKAR_LIPOPROTEIN"/>
    <property type="match status" value="1"/>
</dbReference>
<evidence type="ECO:0000313" key="3">
    <source>
        <dbReference type="EMBL" id="KAA2238540.1"/>
    </source>
</evidence>
<dbReference type="AlphaFoldDB" id="A0A5B2VJ29"/>
<evidence type="ECO:0000256" key="2">
    <source>
        <dbReference type="SAM" id="SignalP"/>
    </source>
</evidence>
<evidence type="ECO:0008006" key="5">
    <source>
        <dbReference type="Google" id="ProtNLM"/>
    </source>
</evidence>
<feature type="signal peptide" evidence="2">
    <location>
        <begin position="1"/>
        <end position="20"/>
    </location>
</feature>
<dbReference type="RefSeq" id="WP_149839720.1">
    <property type="nucleotide sequence ID" value="NZ_VUOC01000004.1"/>
</dbReference>
<evidence type="ECO:0000256" key="1">
    <source>
        <dbReference type="SAM" id="MobiDB-lite"/>
    </source>
</evidence>
<dbReference type="Proteomes" id="UP000324611">
    <property type="component" value="Unassembled WGS sequence"/>
</dbReference>
<dbReference type="EMBL" id="VUOC01000004">
    <property type="protein sequence ID" value="KAA2238540.1"/>
    <property type="molecule type" value="Genomic_DNA"/>
</dbReference>
<gene>
    <name evidence="3" type="ORF">F0L74_20160</name>
</gene>
<comment type="caution">
    <text evidence="3">The sequence shown here is derived from an EMBL/GenBank/DDBJ whole genome shotgun (WGS) entry which is preliminary data.</text>
</comment>
<accession>A0A5B2VJ29</accession>
<reference evidence="3 4" key="2">
    <citation type="submission" date="2019-09" db="EMBL/GenBank/DDBJ databases">
        <authorList>
            <person name="Jin C."/>
        </authorList>
    </citation>
    <scope>NUCLEOTIDE SEQUENCE [LARGE SCALE GENOMIC DNA]</scope>
    <source>
        <strain evidence="3 4">BN140078</strain>
    </source>
</reference>